<keyword evidence="6" id="KW-0238">DNA-binding</keyword>
<organism evidence="12 13">
    <name type="scientific">Frankliniella fusca</name>
    <dbReference type="NCBI Taxonomy" id="407009"/>
    <lineage>
        <taxon>Eukaryota</taxon>
        <taxon>Metazoa</taxon>
        <taxon>Ecdysozoa</taxon>
        <taxon>Arthropoda</taxon>
        <taxon>Hexapoda</taxon>
        <taxon>Insecta</taxon>
        <taxon>Pterygota</taxon>
        <taxon>Neoptera</taxon>
        <taxon>Paraneoptera</taxon>
        <taxon>Thysanoptera</taxon>
        <taxon>Terebrantia</taxon>
        <taxon>Thripoidea</taxon>
        <taxon>Thripidae</taxon>
        <taxon>Frankliniella</taxon>
    </lineage>
</organism>
<dbReference type="Gene3D" id="2.30.30.940">
    <property type="match status" value="1"/>
</dbReference>
<dbReference type="InterPro" id="IPR010285">
    <property type="entry name" value="DNA_helicase_pif1-like_DEAD"/>
</dbReference>
<gene>
    <name evidence="12" type="ORF">KUF71_013517</name>
</gene>
<dbReference type="EC" id="5.6.2.3" evidence="9"/>
<dbReference type="GO" id="GO:0006310">
    <property type="term" value="P:DNA recombination"/>
    <property type="evidence" value="ECO:0007669"/>
    <property type="project" value="UniProtKB-KW"/>
</dbReference>
<accession>A0AAE1LMX5</accession>
<proteinExistence type="inferred from homology"/>
<keyword evidence="4 9" id="KW-0347">Helicase</keyword>
<dbReference type="AlphaFoldDB" id="A0AAE1LMX5"/>
<feature type="domain" description="DNA helicase Pif1-like 2B" evidence="11">
    <location>
        <begin position="265"/>
        <end position="297"/>
    </location>
</feature>
<feature type="domain" description="DNA helicase Pif1-like DEAD-box helicase" evidence="10">
    <location>
        <begin position="38"/>
        <end position="203"/>
    </location>
</feature>
<evidence type="ECO:0000259" key="10">
    <source>
        <dbReference type="Pfam" id="PF05970"/>
    </source>
</evidence>
<dbReference type="InterPro" id="IPR049163">
    <property type="entry name" value="Pif1-like_2B_dom"/>
</dbReference>
<comment type="cofactor">
    <cofactor evidence="9">
        <name>Mg(2+)</name>
        <dbReference type="ChEBI" id="CHEBI:18420"/>
    </cofactor>
</comment>
<evidence type="ECO:0000259" key="11">
    <source>
        <dbReference type="Pfam" id="PF21530"/>
    </source>
</evidence>
<keyword evidence="2 9" id="KW-0227">DNA damage</keyword>
<evidence type="ECO:0000256" key="9">
    <source>
        <dbReference type="RuleBase" id="RU363044"/>
    </source>
</evidence>
<dbReference type="Gene3D" id="3.40.50.300">
    <property type="entry name" value="P-loop containing nucleotide triphosphate hydrolases"/>
    <property type="match status" value="2"/>
</dbReference>
<dbReference type="SUPFAM" id="SSF52540">
    <property type="entry name" value="P-loop containing nucleoside triphosphate hydrolases"/>
    <property type="match status" value="2"/>
</dbReference>
<evidence type="ECO:0000256" key="6">
    <source>
        <dbReference type="ARBA" id="ARBA00023125"/>
    </source>
</evidence>
<evidence type="ECO:0000313" key="13">
    <source>
        <dbReference type="Proteomes" id="UP001219518"/>
    </source>
</evidence>
<evidence type="ECO:0000256" key="4">
    <source>
        <dbReference type="ARBA" id="ARBA00022806"/>
    </source>
</evidence>
<keyword evidence="7 9" id="KW-0234">DNA repair</keyword>
<dbReference type="GO" id="GO:0005524">
    <property type="term" value="F:ATP binding"/>
    <property type="evidence" value="ECO:0007669"/>
    <property type="project" value="UniProtKB-KW"/>
</dbReference>
<evidence type="ECO:0000256" key="8">
    <source>
        <dbReference type="ARBA" id="ARBA00023235"/>
    </source>
</evidence>
<dbReference type="GO" id="GO:0043139">
    <property type="term" value="F:5'-3' DNA helicase activity"/>
    <property type="evidence" value="ECO:0007669"/>
    <property type="project" value="UniProtKB-EC"/>
</dbReference>
<dbReference type="GO" id="GO:0000723">
    <property type="term" value="P:telomere maintenance"/>
    <property type="evidence" value="ECO:0007669"/>
    <property type="project" value="InterPro"/>
</dbReference>
<keyword evidence="8" id="KW-0413">Isomerase</keyword>
<dbReference type="EMBL" id="JAHWGI010001226">
    <property type="protein sequence ID" value="KAK3925310.1"/>
    <property type="molecule type" value="Genomic_DNA"/>
</dbReference>
<evidence type="ECO:0000256" key="2">
    <source>
        <dbReference type="ARBA" id="ARBA00022763"/>
    </source>
</evidence>
<dbReference type="PANTHER" id="PTHR47642">
    <property type="entry name" value="ATP-DEPENDENT DNA HELICASE"/>
    <property type="match status" value="1"/>
</dbReference>
<dbReference type="Pfam" id="PF05970">
    <property type="entry name" value="PIF1"/>
    <property type="match status" value="1"/>
</dbReference>
<name>A0AAE1LMX5_9NEOP</name>
<dbReference type="Pfam" id="PF21530">
    <property type="entry name" value="Pif1_2B_dom"/>
    <property type="match status" value="1"/>
</dbReference>
<keyword evidence="1 9" id="KW-0547">Nucleotide-binding</keyword>
<dbReference type="CDD" id="cd18809">
    <property type="entry name" value="SF1_C_RecD"/>
    <property type="match status" value="1"/>
</dbReference>
<keyword evidence="9" id="KW-0233">DNA recombination</keyword>
<evidence type="ECO:0000256" key="7">
    <source>
        <dbReference type="ARBA" id="ARBA00023204"/>
    </source>
</evidence>
<dbReference type="GO" id="GO:0006281">
    <property type="term" value="P:DNA repair"/>
    <property type="evidence" value="ECO:0007669"/>
    <property type="project" value="UniProtKB-KW"/>
</dbReference>
<reference evidence="12" key="1">
    <citation type="submission" date="2021-07" db="EMBL/GenBank/DDBJ databases">
        <authorList>
            <person name="Catto M.A."/>
            <person name="Jacobson A."/>
            <person name="Kennedy G."/>
            <person name="Labadie P."/>
            <person name="Hunt B.G."/>
            <person name="Srinivasan R."/>
        </authorList>
    </citation>
    <scope>NUCLEOTIDE SEQUENCE</scope>
    <source>
        <strain evidence="12">PL_HMW_Pooled</strain>
        <tissue evidence="12">Head</tissue>
    </source>
</reference>
<keyword evidence="5 9" id="KW-0067">ATP-binding</keyword>
<evidence type="ECO:0000313" key="12">
    <source>
        <dbReference type="EMBL" id="KAK3925310.1"/>
    </source>
</evidence>
<keyword evidence="13" id="KW-1185">Reference proteome</keyword>
<comment type="catalytic activity">
    <reaction evidence="9">
        <text>ATP + H2O = ADP + phosphate + H(+)</text>
        <dbReference type="Rhea" id="RHEA:13065"/>
        <dbReference type="ChEBI" id="CHEBI:15377"/>
        <dbReference type="ChEBI" id="CHEBI:15378"/>
        <dbReference type="ChEBI" id="CHEBI:30616"/>
        <dbReference type="ChEBI" id="CHEBI:43474"/>
        <dbReference type="ChEBI" id="CHEBI:456216"/>
        <dbReference type="EC" id="5.6.2.3"/>
    </reaction>
</comment>
<dbReference type="InterPro" id="IPR051055">
    <property type="entry name" value="PIF1_helicase"/>
</dbReference>
<reference evidence="12" key="2">
    <citation type="journal article" date="2023" name="BMC Genomics">
        <title>Pest status, molecular evolution, and epigenetic factors derived from the genome assembly of Frankliniella fusca, a thysanopteran phytovirus vector.</title>
        <authorList>
            <person name="Catto M.A."/>
            <person name="Labadie P.E."/>
            <person name="Jacobson A.L."/>
            <person name="Kennedy G.G."/>
            <person name="Srinivasan R."/>
            <person name="Hunt B.G."/>
        </authorList>
    </citation>
    <scope>NUCLEOTIDE SEQUENCE</scope>
    <source>
        <strain evidence="12">PL_HMW_Pooled</strain>
    </source>
</reference>
<dbReference type="GO" id="GO:0016787">
    <property type="term" value="F:hydrolase activity"/>
    <property type="evidence" value="ECO:0007669"/>
    <property type="project" value="UniProtKB-KW"/>
</dbReference>
<dbReference type="Proteomes" id="UP001219518">
    <property type="component" value="Unassembled WGS sequence"/>
</dbReference>
<keyword evidence="3 9" id="KW-0378">Hydrolase</keyword>
<comment type="caution">
    <text evidence="12">The sequence shown here is derived from an EMBL/GenBank/DDBJ whole genome shotgun (WGS) entry which is preliminary data.</text>
</comment>
<dbReference type="PANTHER" id="PTHR47642:SF5">
    <property type="entry name" value="ATP-DEPENDENT DNA HELICASE"/>
    <property type="match status" value="1"/>
</dbReference>
<evidence type="ECO:0000256" key="1">
    <source>
        <dbReference type="ARBA" id="ARBA00022741"/>
    </source>
</evidence>
<evidence type="ECO:0000256" key="5">
    <source>
        <dbReference type="ARBA" id="ARBA00022840"/>
    </source>
</evidence>
<dbReference type="InterPro" id="IPR027417">
    <property type="entry name" value="P-loop_NTPase"/>
</dbReference>
<evidence type="ECO:0000256" key="3">
    <source>
        <dbReference type="ARBA" id="ARBA00022801"/>
    </source>
</evidence>
<comment type="similarity">
    <text evidence="9">Belongs to the helicase family.</text>
</comment>
<sequence>MAEGDSFQTTASTILITPKSFTKCPIKQSQLIFRIQICEGFAGSGKSVLLRTMVELVEKELGEGSSWVLAPTGSSAMNVNGQTIHSAVRLNWQDLSNMPELKGETLFRWRERYEKVKFVFVEEYSMVGCKLMYVFHKRLCQLTDSSMSFGNLTVWFIGNIRQLPPVADTAWYKEDISDASAIVVSGKISENDKVILKSRFRTVQEIELMPDFENAVHIFSKNKDVEIFNLVKLEQQQKPVLFIDSENGSRHAKACSSDQDMGLPRSLYLSIGCRVMLKRNLWVEGGLVNGSLGTVIDIVYKSSADKYPLAVIVKFDCYHGPVLANGGVPILRYSTRVMFPLVLAYSVTIYKSQGLTLPKVVLHLISKEMAAGEFYVALSRVRTPSGICIVYDGENIADCPLFCINGSIYKERIKAEQKLMLKASRAV</sequence>
<protein>
    <recommendedName>
        <fullName evidence="9">ATP-dependent DNA helicase</fullName>
        <ecNumber evidence="9">5.6.2.3</ecNumber>
    </recommendedName>
</protein>